<name>A0A0A8ZFQ2_ARUDO</name>
<reference evidence="1" key="1">
    <citation type="submission" date="2014-09" db="EMBL/GenBank/DDBJ databases">
        <authorList>
            <person name="Magalhaes I.L.F."/>
            <person name="Oliveira U."/>
            <person name="Santos F.R."/>
            <person name="Vidigal T.H.D.A."/>
            <person name="Brescovit A.D."/>
            <person name="Santos A.J."/>
        </authorList>
    </citation>
    <scope>NUCLEOTIDE SEQUENCE</scope>
    <source>
        <tissue evidence="1">Shoot tissue taken approximately 20 cm above the soil surface</tissue>
    </source>
</reference>
<protein>
    <submittedName>
        <fullName evidence="1">Uncharacterized protein</fullName>
    </submittedName>
</protein>
<dbReference type="EMBL" id="GBRH01260299">
    <property type="protein sequence ID" value="JAD37596.1"/>
    <property type="molecule type" value="Transcribed_RNA"/>
</dbReference>
<dbReference type="AlphaFoldDB" id="A0A0A8ZFQ2"/>
<organism evidence="1">
    <name type="scientific">Arundo donax</name>
    <name type="common">Giant reed</name>
    <name type="synonym">Donax arundinaceus</name>
    <dbReference type="NCBI Taxonomy" id="35708"/>
    <lineage>
        <taxon>Eukaryota</taxon>
        <taxon>Viridiplantae</taxon>
        <taxon>Streptophyta</taxon>
        <taxon>Embryophyta</taxon>
        <taxon>Tracheophyta</taxon>
        <taxon>Spermatophyta</taxon>
        <taxon>Magnoliopsida</taxon>
        <taxon>Liliopsida</taxon>
        <taxon>Poales</taxon>
        <taxon>Poaceae</taxon>
        <taxon>PACMAD clade</taxon>
        <taxon>Arundinoideae</taxon>
        <taxon>Arundineae</taxon>
        <taxon>Arundo</taxon>
    </lineage>
</organism>
<proteinExistence type="predicted"/>
<evidence type="ECO:0000313" key="1">
    <source>
        <dbReference type="EMBL" id="JAD37596.1"/>
    </source>
</evidence>
<sequence length="48" mass="5470">MCELSAKVNIEIFLLPLCVNQLVSCYILTCTTKMLATKFPAIWIYCLL</sequence>
<accession>A0A0A8ZFQ2</accession>
<reference evidence="1" key="2">
    <citation type="journal article" date="2015" name="Data Brief">
        <title>Shoot transcriptome of the giant reed, Arundo donax.</title>
        <authorList>
            <person name="Barrero R.A."/>
            <person name="Guerrero F.D."/>
            <person name="Moolhuijzen P."/>
            <person name="Goolsby J.A."/>
            <person name="Tidwell J."/>
            <person name="Bellgard S.E."/>
            <person name="Bellgard M.I."/>
        </authorList>
    </citation>
    <scope>NUCLEOTIDE SEQUENCE</scope>
    <source>
        <tissue evidence="1">Shoot tissue taken approximately 20 cm above the soil surface</tissue>
    </source>
</reference>